<dbReference type="Proteomes" id="UP000295023">
    <property type="component" value="Unassembled WGS sequence"/>
</dbReference>
<dbReference type="PANTHER" id="PTHR43649:SF12">
    <property type="entry name" value="DIACETYLCHITOBIOSE BINDING PROTEIN DASA"/>
    <property type="match status" value="1"/>
</dbReference>
<evidence type="ECO:0000313" key="4">
    <source>
        <dbReference type="EMBL" id="TCZ51772.1"/>
    </source>
</evidence>
<dbReference type="Pfam" id="PF13416">
    <property type="entry name" value="SBP_bac_8"/>
    <property type="match status" value="1"/>
</dbReference>
<evidence type="ECO:0000256" key="1">
    <source>
        <dbReference type="ARBA" id="ARBA00004418"/>
    </source>
</evidence>
<proteinExistence type="inferred from homology"/>
<dbReference type="RefSeq" id="WP_132297505.1">
    <property type="nucleotide sequence ID" value="NZ_SKBM01000054.1"/>
</dbReference>
<protein>
    <submittedName>
        <fullName evidence="4">ABC transporter substrate-binding protein</fullName>
    </submittedName>
</protein>
<keyword evidence="5" id="KW-1185">Reference proteome</keyword>
<comment type="subcellular location">
    <subcellularLocation>
        <location evidence="1">Periplasm</location>
    </subcellularLocation>
</comment>
<dbReference type="GO" id="GO:0042597">
    <property type="term" value="C:periplasmic space"/>
    <property type="evidence" value="ECO:0007669"/>
    <property type="project" value="UniProtKB-SubCell"/>
</dbReference>
<reference evidence="4 5" key="1">
    <citation type="submission" date="2019-03" db="EMBL/GenBank/DDBJ databases">
        <title>Paracraurococcus aquatilis NE82 genome sequence.</title>
        <authorList>
            <person name="Zhao Y."/>
            <person name="Du Z."/>
        </authorList>
    </citation>
    <scope>NUCLEOTIDE SEQUENCE [LARGE SCALE GENOMIC DNA]</scope>
    <source>
        <strain evidence="4 5">NE82</strain>
    </source>
</reference>
<evidence type="ECO:0000313" key="5">
    <source>
        <dbReference type="Proteomes" id="UP000295023"/>
    </source>
</evidence>
<keyword evidence="3" id="KW-0732">Signal</keyword>
<dbReference type="CDD" id="cd14748">
    <property type="entry name" value="PBP2_UgpB"/>
    <property type="match status" value="1"/>
</dbReference>
<name>A0A4R4D2I5_9PROT</name>
<dbReference type="OrthoDB" id="2509690at2"/>
<evidence type="ECO:0000256" key="2">
    <source>
        <dbReference type="ARBA" id="ARBA00008520"/>
    </source>
</evidence>
<accession>A0A4R4D2I5</accession>
<dbReference type="EMBL" id="SKBM01000054">
    <property type="protein sequence ID" value="TCZ51772.1"/>
    <property type="molecule type" value="Genomic_DNA"/>
</dbReference>
<feature type="signal peptide" evidence="3">
    <location>
        <begin position="1"/>
        <end position="27"/>
    </location>
</feature>
<dbReference type="PANTHER" id="PTHR43649">
    <property type="entry name" value="ARABINOSE-BINDING PROTEIN-RELATED"/>
    <property type="match status" value="1"/>
</dbReference>
<dbReference type="Gene3D" id="3.40.190.10">
    <property type="entry name" value="Periplasmic binding protein-like II"/>
    <property type="match status" value="2"/>
</dbReference>
<comment type="similarity">
    <text evidence="2">Belongs to the bacterial solute-binding protein 1 family.</text>
</comment>
<feature type="chain" id="PRO_5020868468" evidence="3">
    <location>
        <begin position="28"/>
        <end position="427"/>
    </location>
</feature>
<dbReference type="AlphaFoldDB" id="A0A4R4D2I5"/>
<dbReference type="InterPro" id="IPR006059">
    <property type="entry name" value="SBP"/>
</dbReference>
<dbReference type="PROSITE" id="PS51318">
    <property type="entry name" value="TAT"/>
    <property type="match status" value="1"/>
</dbReference>
<comment type="caution">
    <text evidence="4">The sequence shown here is derived from an EMBL/GenBank/DDBJ whole genome shotgun (WGS) entry which is preliminary data.</text>
</comment>
<sequence length="427" mass="46343">MNHLTRRGALGLSLAGLGAAALHPAAAQTGSIELTVHYPMPAFFKDVMETIAAEFTAANPGIRIRYPAPSPNYEEAVQAVLRQGAAGGLPDVSFQGLNRLRVLTERRLPVDLTPFLAREGSAEARGWSQPILNLSRFGGIQSGMAFATSNPIVYYNLNLVRRAGGDPEKLPTTWDELLALSGRIAALGDGISGMHFRWAGDDWMFSALLYGHGGRMLTEDEKDVAFNGPEGHAAVALIDRMVKEGRMQPLTVDAALQAFYAGKLGIFSGTTAYIGSMLRSIGPSVELRTTKMPVIDPVRGRLPTGGNAAVMLTRDPSRQDAAWRFIAFATGPRGQEIMTRGTGYVPNNTIAPRDERYLGAFYRENPLFRPAMEQVPIAQPWYAFPGSNGVRVTETIVDNLARIVEQRAAPEGALADMAREVKRLLPR</sequence>
<dbReference type="SUPFAM" id="SSF53850">
    <property type="entry name" value="Periplasmic binding protein-like II"/>
    <property type="match status" value="1"/>
</dbReference>
<gene>
    <name evidence="4" type="ORF">EXY23_26745</name>
</gene>
<organism evidence="4 5">
    <name type="scientific">Roseicella aquatilis</name>
    <dbReference type="NCBI Taxonomy" id="2527868"/>
    <lineage>
        <taxon>Bacteria</taxon>
        <taxon>Pseudomonadati</taxon>
        <taxon>Pseudomonadota</taxon>
        <taxon>Alphaproteobacteria</taxon>
        <taxon>Acetobacterales</taxon>
        <taxon>Roseomonadaceae</taxon>
        <taxon>Roseicella</taxon>
    </lineage>
</organism>
<dbReference type="InterPro" id="IPR006311">
    <property type="entry name" value="TAT_signal"/>
</dbReference>
<evidence type="ECO:0000256" key="3">
    <source>
        <dbReference type="SAM" id="SignalP"/>
    </source>
</evidence>
<dbReference type="InterPro" id="IPR050490">
    <property type="entry name" value="Bact_solute-bd_prot1"/>
</dbReference>